<feature type="compositionally biased region" description="Basic residues" evidence="1">
    <location>
        <begin position="1"/>
        <end position="23"/>
    </location>
</feature>
<proteinExistence type="predicted"/>
<organism evidence="2">
    <name type="scientific">viral metagenome</name>
    <dbReference type="NCBI Taxonomy" id="1070528"/>
    <lineage>
        <taxon>unclassified sequences</taxon>
        <taxon>metagenomes</taxon>
        <taxon>organismal metagenomes</taxon>
    </lineage>
</organism>
<name>A0A6C0HUS9_9ZZZZ</name>
<dbReference type="AlphaFoldDB" id="A0A6C0HUS9"/>
<sequence>MKSHSFRNRRTKKNRTRSVHQRRGGANPPVRTRTRYNLQQLQLQRQRQLQQRKNVQPKQMRAIPMNPPMNPVTMPKPHVHPSTEPEIQWECGPNGCVPK</sequence>
<accession>A0A6C0HUS9</accession>
<evidence type="ECO:0000256" key="1">
    <source>
        <dbReference type="SAM" id="MobiDB-lite"/>
    </source>
</evidence>
<feature type="region of interest" description="Disordered" evidence="1">
    <location>
        <begin position="48"/>
        <end position="99"/>
    </location>
</feature>
<protein>
    <submittedName>
        <fullName evidence="2">Uncharacterized protein</fullName>
    </submittedName>
</protein>
<reference evidence="2" key="1">
    <citation type="journal article" date="2020" name="Nature">
        <title>Giant virus diversity and host interactions through global metagenomics.</title>
        <authorList>
            <person name="Schulz F."/>
            <person name="Roux S."/>
            <person name="Paez-Espino D."/>
            <person name="Jungbluth S."/>
            <person name="Walsh D.A."/>
            <person name="Denef V.J."/>
            <person name="McMahon K.D."/>
            <person name="Konstantinidis K.T."/>
            <person name="Eloe-Fadrosh E.A."/>
            <person name="Kyrpides N.C."/>
            <person name="Woyke T."/>
        </authorList>
    </citation>
    <scope>NUCLEOTIDE SEQUENCE</scope>
    <source>
        <strain evidence="2">GVMAG-M-3300023184-16</strain>
    </source>
</reference>
<dbReference type="EMBL" id="MN740016">
    <property type="protein sequence ID" value="QHT84224.1"/>
    <property type="molecule type" value="Genomic_DNA"/>
</dbReference>
<evidence type="ECO:0000313" key="2">
    <source>
        <dbReference type="EMBL" id="QHT84224.1"/>
    </source>
</evidence>
<feature type="region of interest" description="Disordered" evidence="1">
    <location>
        <begin position="1"/>
        <end position="33"/>
    </location>
</feature>